<gene>
    <name evidence="2" type="ORF">SAMN06297144_3032</name>
</gene>
<dbReference type="EMBL" id="OBMI01000003">
    <property type="protein sequence ID" value="SOB87894.1"/>
    <property type="molecule type" value="Genomic_DNA"/>
</dbReference>
<protein>
    <submittedName>
        <fullName evidence="2">Uncharacterized protein</fullName>
    </submittedName>
</protein>
<proteinExistence type="predicted"/>
<organism evidence="2 3">
    <name type="scientific">Sphingomonas guangdongensis</name>
    <dbReference type="NCBI Taxonomy" id="1141890"/>
    <lineage>
        <taxon>Bacteria</taxon>
        <taxon>Pseudomonadati</taxon>
        <taxon>Pseudomonadota</taxon>
        <taxon>Alphaproteobacteria</taxon>
        <taxon>Sphingomonadales</taxon>
        <taxon>Sphingomonadaceae</taxon>
        <taxon>Sphingomonas</taxon>
    </lineage>
</organism>
<dbReference type="RefSeq" id="WP_097064828.1">
    <property type="nucleotide sequence ID" value="NZ_OBMI01000003.1"/>
</dbReference>
<accession>A0A285R1Y8</accession>
<evidence type="ECO:0000313" key="2">
    <source>
        <dbReference type="EMBL" id="SOB87894.1"/>
    </source>
</evidence>
<keyword evidence="1" id="KW-0732">Signal</keyword>
<evidence type="ECO:0000313" key="3">
    <source>
        <dbReference type="Proteomes" id="UP000219494"/>
    </source>
</evidence>
<sequence>MSFAKTLMAAAAIATVSAQPVLAAEAAQKLSLKNTAASVRANTKAGKSKALAGLPLVLLILGGGLVVYGITEVVDDDDGDSD</sequence>
<feature type="chain" id="PRO_5012560826" evidence="1">
    <location>
        <begin position="24"/>
        <end position="82"/>
    </location>
</feature>
<feature type="signal peptide" evidence="1">
    <location>
        <begin position="1"/>
        <end position="23"/>
    </location>
</feature>
<evidence type="ECO:0000256" key="1">
    <source>
        <dbReference type="SAM" id="SignalP"/>
    </source>
</evidence>
<dbReference type="Proteomes" id="UP000219494">
    <property type="component" value="Unassembled WGS sequence"/>
</dbReference>
<name>A0A285R1Y8_9SPHN</name>
<dbReference type="AlphaFoldDB" id="A0A285R1Y8"/>
<keyword evidence="3" id="KW-1185">Reference proteome</keyword>
<reference evidence="2 3" key="1">
    <citation type="submission" date="2017-07" db="EMBL/GenBank/DDBJ databases">
        <authorList>
            <person name="Sun Z.S."/>
            <person name="Albrecht U."/>
            <person name="Echele G."/>
            <person name="Lee C.C."/>
        </authorList>
    </citation>
    <scope>NUCLEOTIDE SEQUENCE [LARGE SCALE GENOMIC DNA]</scope>
    <source>
        <strain evidence="2 3">CGMCC 1.12672</strain>
    </source>
</reference>